<dbReference type="InterPro" id="IPR003653">
    <property type="entry name" value="Peptidase_C48_C"/>
</dbReference>
<comment type="similarity">
    <text evidence="1">Belongs to the peptidase C48 family.</text>
</comment>
<keyword evidence="2" id="KW-0645">Protease</keyword>
<keyword evidence="3" id="KW-0378">Hydrolase</keyword>
<dbReference type="Pfam" id="PF02902">
    <property type="entry name" value="Peptidase_C48"/>
    <property type="match status" value="1"/>
</dbReference>
<comment type="caution">
    <text evidence="6">The sequence shown here is derived from an EMBL/GenBank/DDBJ whole genome shotgun (WGS) entry which is preliminary data.</text>
</comment>
<dbReference type="GO" id="GO:0005737">
    <property type="term" value="C:cytoplasm"/>
    <property type="evidence" value="ECO:0007669"/>
    <property type="project" value="TreeGrafter"/>
</dbReference>
<sequence>MVLVCFLVFVSLPLTFCLKGRIQIQVEGLHGVNYLDQQKNRTRFTNHDKAITFNSQLDRLYLNTPNKIVVHKEGQIDAVVWNPWEKKVSDLGVEDYSRFVAVESAAVHKIIQMSVDVNLSQADDMDEDIGTQGLEGLSQSSYVPGFDPSQTNKDNKARDWWTPMTTVRKLPKVEPMEETAAPSPTKWERWCKGPIKKLELSDSPMAGDGSLQSLLYYFNEESWNRFTKWAMNPTPLRIGHTAFNLTVAQRILTPGKWLGNEETDAMMYMWRENTTLRRWNIKRVAFMSALFCFQLDNAYRKFHPNKKAYELPDLFLAYGRGELPSHGRPDKVWGVDIDRLYFPLFVNGKNPCFSYTRLHSYVSLFTNLVMSHVDNHWISVCVNIIEKKVEAFDCQRGRNRQYLEKFAAMIPMIVKAVAPPESKKQLLLLPYSIVDVPMKSRLNKSCADYGVYALKHLECLLLGLDLSLVDDEIVQGCRQKIALDIWEAAQDPMLIQLMAEHVPSEYETSDVFDIEED</sequence>
<dbReference type="Proteomes" id="UP000712600">
    <property type="component" value="Unassembled WGS sequence"/>
</dbReference>
<dbReference type="PANTHER" id="PTHR11122">
    <property type="entry name" value="APOSPORY-ASSOCIATED PROTEIN C-RELATED"/>
    <property type="match status" value="1"/>
</dbReference>
<dbReference type="SUPFAM" id="SSF74650">
    <property type="entry name" value="Galactose mutarotase-like"/>
    <property type="match status" value="1"/>
</dbReference>
<dbReference type="EMBL" id="QGKX02000095">
    <property type="protein sequence ID" value="KAF3570864.1"/>
    <property type="molecule type" value="Genomic_DNA"/>
</dbReference>
<feature type="chain" id="PRO_5035768667" description="Ubiquitin-like protease family profile domain-containing protein" evidence="4">
    <location>
        <begin position="18"/>
        <end position="517"/>
    </location>
</feature>
<name>A0A8S9RD94_BRACR</name>
<dbReference type="InterPro" id="IPR038765">
    <property type="entry name" value="Papain-like_cys_pep_sf"/>
</dbReference>
<evidence type="ECO:0000313" key="6">
    <source>
        <dbReference type="EMBL" id="KAF3570864.1"/>
    </source>
</evidence>
<accession>A0A8S9RD94</accession>
<dbReference type="GO" id="GO:0008234">
    <property type="term" value="F:cysteine-type peptidase activity"/>
    <property type="evidence" value="ECO:0007669"/>
    <property type="project" value="InterPro"/>
</dbReference>
<evidence type="ECO:0000256" key="2">
    <source>
        <dbReference type="ARBA" id="ARBA00022670"/>
    </source>
</evidence>
<evidence type="ECO:0000259" key="5">
    <source>
        <dbReference type="PROSITE" id="PS50600"/>
    </source>
</evidence>
<proteinExistence type="inferred from homology"/>
<feature type="domain" description="Ubiquitin-like protease family profile" evidence="5">
    <location>
        <begin position="236"/>
        <end position="460"/>
    </location>
</feature>
<organism evidence="6 7">
    <name type="scientific">Brassica cretica</name>
    <name type="common">Mustard</name>
    <dbReference type="NCBI Taxonomy" id="69181"/>
    <lineage>
        <taxon>Eukaryota</taxon>
        <taxon>Viridiplantae</taxon>
        <taxon>Streptophyta</taxon>
        <taxon>Embryophyta</taxon>
        <taxon>Tracheophyta</taxon>
        <taxon>Spermatophyta</taxon>
        <taxon>Magnoliopsida</taxon>
        <taxon>eudicotyledons</taxon>
        <taxon>Gunneridae</taxon>
        <taxon>Pentapetalae</taxon>
        <taxon>rosids</taxon>
        <taxon>malvids</taxon>
        <taxon>Brassicales</taxon>
        <taxon>Brassicaceae</taxon>
        <taxon>Brassiceae</taxon>
        <taxon>Brassica</taxon>
    </lineage>
</organism>
<dbReference type="Gene3D" id="2.70.98.10">
    <property type="match status" value="1"/>
</dbReference>
<evidence type="ECO:0000256" key="4">
    <source>
        <dbReference type="SAM" id="SignalP"/>
    </source>
</evidence>
<evidence type="ECO:0000256" key="3">
    <source>
        <dbReference type="ARBA" id="ARBA00022801"/>
    </source>
</evidence>
<dbReference type="PANTHER" id="PTHR11122:SF40">
    <property type="entry name" value="GLUCOSE-6-PHOSPHATE 1-EPIMERASE"/>
    <property type="match status" value="1"/>
</dbReference>
<dbReference type="Gene3D" id="3.40.395.10">
    <property type="entry name" value="Adenoviral Proteinase, Chain A"/>
    <property type="match status" value="1"/>
</dbReference>
<gene>
    <name evidence="6" type="ORF">F2Q69_00060341</name>
</gene>
<dbReference type="GO" id="GO:0047938">
    <property type="term" value="F:glucose-6-phosphate 1-epimerase activity"/>
    <property type="evidence" value="ECO:0007669"/>
    <property type="project" value="TreeGrafter"/>
</dbReference>
<dbReference type="GO" id="GO:0030246">
    <property type="term" value="F:carbohydrate binding"/>
    <property type="evidence" value="ECO:0007669"/>
    <property type="project" value="InterPro"/>
</dbReference>
<evidence type="ECO:0000256" key="1">
    <source>
        <dbReference type="ARBA" id="ARBA00005234"/>
    </source>
</evidence>
<dbReference type="PROSITE" id="PS50600">
    <property type="entry name" value="ULP_PROTEASE"/>
    <property type="match status" value="1"/>
</dbReference>
<dbReference type="InterPro" id="IPR014718">
    <property type="entry name" value="GH-type_carb-bd"/>
</dbReference>
<dbReference type="SUPFAM" id="SSF54001">
    <property type="entry name" value="Cysteine proteinases"/>
    <property type="match status" value="1"/>
</dbReference>
<evidence type="ECO:0000313" key="7">
    <source>
        <dbReference type="Proteomes" id="UP000712600"/>
    </source>
</evidence>
<dbReference type="AlphaFoldDB" id="A0A8S9RD94"/>
<dbReference type="GO" id="GO:0005975">
    <property type="term" value="P:carbohydrate metabolic process"/>
    <property type="evidence" value="ECO:0007669"/>
    <property type="project" value="InterPro"/>
</dbReference>
<protein>
    <recommendedName>
        <fullName evidence="5">Ubiquitin-like protease family profile domain-containing protein</fullName>
    </recommendedName>
</protein>
<reference evidence="6" key="1">
    <citation type="submission" date="2019-12" db="EMBL/GenBank/DDBJ databases">
        <title>Genome sequencing and annotation of Brassica cretica.</title>
        <authorList>
            <person name="Studholme D.J."/>
            <person name="Sarris P."/>
        </authorList>
    </citation>
    <scope>NUCLEOTIDE SEQUENCE</scope>
    <source>
        <strain evidence="6">PFS-109/04</strain>
        <tissue evidence="6">Leaf</tissue>
    </source>
</reference>
<dbReference type="GO" id="GO:0006508">
    <property type="term" value="P:proteolysis"/>
    <property type="evidence" value="ECO:0007669"/>
    <property type="project" value="UniProtKB-KW"/>
</dbReference>
<keyword evidence="4" id="KW-0732">Signal</keyword>
<dbReference type="InterPro" id="IPR011013">
    <property type="entry name" value="Gal_mutarotase_sf_dom"/>
</dbReference>
<feature type="signal peptide" evidence="4">
    <location>
        <begin position="1"/>
        <end position="17"/>
    </location>
</feature>